<keyword evidence="1" id="KW-1185">Reference proteome</keyword>
<sequence>GTAGAPGAPGQPGVALPPLNELAPATASAYKLEEAPAAGSGTNAGGVTVPAVAITVAHSLTSRLDRLDHQAIRESVALAARRGPKENLVHQGVMDCLEMRVQKGKSVIKVTLVKPGLKDHRARTALGIPAVCPVRRARLARPGPVGDEGPPVNVAMMRSLASPESQAHKDHRASRAKTGFLERRDQLEPKEPTRNIVLAQNGLMVSHLNMLGPAKLKVQLQFQLVELELIHTLKPPLFLRDTKAIIPIAR</sequence>
<organism evidence="1 2">
    <name type="scientific">Globodera pallida</name>
    <name type="common">Potato cyst nematode worm</name>
    <name type="synonym">Heterodera pallida</name>
    <dbReference type="NCBI Taxonomy" id="36090"/>
    <lineage>
        <taxon>Eukaryota</taxon>
        <taxon>Metazoa</taxon>
        <taxon>Ecdysozoa</taxon>
        <taxon>Nematoda</taxon>
        <taxon>Chromadorea</taxon>
        <taxon>Rhabditida</taxon>
        <taxon>Tylenchina</taxon>
        <taxon>Tylenchomorpha</taxon>
        <taxon>Tylenchoidea</taxon>
        <taxon>Heteroderidae</taxon>
        <taxon>Heteroderinae</taxon>
        <taxon>Globodera</taxon>
    </lineage>
</organism>
<name>A0A183CL39_GLOPA</name>
<dbReference type="AlphaFoldDB" id="A0A183CL39"/>
<reference evidence="1" key="1">
    <citation type="submission" date="2014-05" db="EMBL/GenBank/DDBJ databases">
        <title>The genome and life-stage specific transcriptomes of Globodera pallida elucidate key aspects of plant parasitism by a cyst nematode.</title>
        <authorList>
            <person name="Cotton J.A."/>
            <person name="Lilley C.J."/>
            <person name="Jones L.M."/>
            <person name="Kikuchi T."/>
            <person name="Reid A.J."/>
            <person name="Thorpe P."/>
            <person name="Tsai I.J."/>
            <person name="Beasley H."/>
            <person name="Blok V."/>
            <person name="Cock P.J.A."/>
            <person name="Van den Akker S.E."/>
            <person name="Holroyd N."/>
            <person name="Hunt M."/>
            <person name="Mantelin S."/>
            <person name="Naghra H."/>
            <person name="Pain A."/>
            <person name="Palomares-Rius J.E."/>
            <person name="Zarowiecki M."/>
            <person name="Berriman M."/>
            <person name="Jones J.T."/>
            <person name="Urwin P.E."/>
        </authorList>
    </citation>
    <scope>NUCLEOTIDE SEQUENCE [LARGE SCALE GENOMIC DNA]</scope>
    <source>
        <strain evidence="1">Lindley</strain>
    </source>
</reference>
<evidence type="ECO:0000313" key="1">
    <source>
        <dbReference type="Proteomes" id="UP000050741"/>
    </source>
</evidence>
<reference evidence="2" key="2">
    <citation type="submission" date="2016-06" db="UniProtKB">
        <authorList>
            <consortium name="WormBaseParasite"/>
        </authorList>
    </citation>
    <scope>IDENTIFICATION</scope>
</reference>
<accession>A0A183CL39</accession>
<dbReference type="Proteomes" id="UP000050741">
    <property type="component" value="Unassembled WGS sequence"/>
</dbReference>
<protein>
    <submittedName>
        <fullName evidence="2">Fibrillar collagen NC1 domain-containing protein</fullName>
    </submittedName>
</protein>
<evidence type="ECO:0000313" key="2">
    <source>
        <dbReference type="WBParaSite" id="GPLIN_001359500"/>
    </source>
</evidence>
<proteinExistence type="predicted"/>
<dbReference type="WBParaSite" id="GPLIN_001359500">
    <property type="protein sequence ID" value="GPLIN_001359500"/>
    <property type="gene ID" value="GPLIN_001359500"/>
</dbReference>